<evidence type="ECO:0000313" key="1">
    <source>
        <dbReference type="EMBL" id="TKI87369.1"/>
    </source>
</evidence>
<dbReference type="Proteomes" id="UP000305524">
    <property type="component" value="Unassembled WGS sequence"/>
</dbReference>
<feature type="non-terminal residue" evidence="1">
    <location>
        <position position="1"/>
    </location>
</feature>
<dbReference type="AlphaFoldDB" id="A0A4U3AIC4"/>
<dbReference type="EMBL" id="SZOD01000050">
    <property type="protein sequence ID" value="TKI87369.1"/>
    <property type="molecule type" value="Genomic_DNA"/>
</dbReference>
<protein>
    <submittedName>
        <fullName evidence="1">N-acetyltransferase</fullName>
    </submittedName>
</protein>
<name>A0A4U3AIC4_BACMY</name>
<reference evidence="1 2" key="1">
    <citation type="journal article" date="2019" name="Environ. Microbiol.">
        <title>An active ?-lactamase is a part of an orchestrated cell wall stress resistance network of Bacillus subtilis and related rhizosphere species.</title>
        <authorList>
            <person name="Bucher T."/>
            <person name="Keren-Paz A."/>
            <person name="Hausser J."/>
            <person name="Olender T."/>
            <person name="Cytryn E."/>
            <person name="Kolodkin-Gal I."/>
        </authorList>
    </citation>
    <scope>NUCLEOTIDE SEQUENCE [LARGE SCALE GENOMIC DNA]</scope>
    <source>
        <strain evidence="1 2">I186</strain>
    </source>
</reference>
<gene>
    <name evidence="1" type="ORF">FC701_02065</name>
</gene>
<dbReference type="GO" id="GO:0016740">
    <property type="term" value="F:transferase activity"/>
    <property type="evidence" value="ECO:0007669"/>
    <property type="project" value="UniProtKB-KW"/>
</dbReference>
<organism evidence="1 2">
    <name type="scientific">Bacillus mycoides</name>
    <dbReference type="NCBI Taxonomy" id="1405"/>
    <lineage>
        <taxon>Bacteria</taxon>
        <taxon>Bacillati</taxon>
        <taxon>Bacillota</taxon>
        <taxon>Bacilli</taxon>
        <taxon>Bacillales</taxon>
        <taxon>Bacillaceae</taxon>
        <taxon>Bacillus</taxon>
        <taxon>Bacillus cereus group</taxon>
    </lineage>
</organism>
<sequence length="24" mass="2901">SVLEKLHMKRVNSTETMVNWKIEK</sequence>
<evidence type="ECO:0000313" key="2">
    <source>
        <dbReference type="Proteomes" id="UP000305524"/>
    </source>
</evidence>
<keyword evidence="1" id="KW-0808">Transferase</keyword>
<comment type="caution">
    <text evidence="1">The sequence shown here is derived from an EMBL/GenBank/DDBJ whole genome shotgun (WGS) entry which is preliminary data.</text>
</comment>
<proteinExistence type="predicted"/>
<accession>A0A4U3AIC4</accession>